<dbReference type="Proteomes" id="UP000529417">
    <property type="component" value="Unassembled WGS sequence"/>
</dbReference>
<feature type="domain" description="B12-binding" evidence="1">
    <location>
        <begin position="114"/>
        <end position="242"/>
    </location>
</feature>
<protein>
    <submittedName>
        <fullName evidence="2">Cobalamin B12-binding domain-containing protein</fullName>
    </submittedName>
</protein>
<dbReference type="EMBL" id="JACBXS010000001">
    <property type="protein sequence ID" value="NYS23438.1"/>
    <property type="molecule type" value="Genomic_DNA"/>
</dbReference>
<dbReference type="InterPro" id="IPR006158">
    <property type="entry name" value="Cobalamin-bd"/>
</dbReference>
<dbReference type="GO" id="GO:0046872">
    <property type="term" value="F:metal ion binding"/>
    <property type="evidence" value="ECO:0007669"/>
    <property type="project" value="InterPro"/>
</dbReference>
<sequence>MERFALQVVTQIAGTTHIESGAPDRELLSLIVRYARTGHDELLDLIMARIRRARLPAETIVDVYVPSAARKIGNSWHEGELDILQTSVAISRLQTMLRVIGRHWQADASSAGSQLRVVVAVPEKEQHTLGAVVVTHQLRRLGVSVSLQLQPSATKLLMMLQDGQYDAIMLSISNRCLLEDCRKLVKTIKRGVGIGLPVVIGGPLLRQDDLNLEQYTGADLVTHDVTTALTAFGLMDHAEAAQ</sequence>
<dbReference type="Pfam" id="PF02310">
    <property type="entry name" value="B12-binding"/>
    <property type="match status" value="1"/>
</dbReference>
<dbReference type="RefSeq" id="WP_179904145.1">
    <property type="nucleotide sequence ID" value="NZ_JACBXS010000001.1"/>
</dbReference>
<reference evidence="2 3" key="1">
    <citation type="journal article" date="2000" name="Arch. Microbiol.">
        <title>Rhodobaca bogoriensis gen. nov. and sp. nov., an alkaliphilic purple nonsulfur bacterium from African Rift Valley soda lakes.</title>
        <authorList>
            <person name="Milford A.D."/>
            <person name="Achenbach L.A."/>
            <person name="Jung D.O."/>
            <person name="Madigan M.T."/>
        </authorList>
    </citation>
    <scope>NUCLEOTIDE SEQUENCE [LARGE SCALE GENOMIC DNA]</scope>
    <source>
        <strain evidence="2 3">2376</strain>
    </source>
</reference>
<organism evidence="2 3">
    <name type="scientific">Rhabdonatronobacter sediminivivens</name>
    <dbReference type="NCBI Taxonomy" id="2743469"/>
    <lineage>
        <taxon>Bacteria</taxon>
        <taxon>Pseudomonadati</taxon>
        <taxon>Pseudomonadota</taxon>
        <taxon>Alphaproteobacteria</taxon>
        <taxon>Rhodobacterales</taxon>
        <taxon>Paracoccaceae</taxon>
        <taxon>Rhabdonatronobacter</taxon>
    </lineage>
</organism>
<accession>A0A7Z0KYI8</accession>
<evidence type="ECO:0000313" key="2">
    <source>
        <dbReference type="EMBL" id="NYS23438.1"/>
    </source>
</evidence>
<dbReference type="SUPFAM" id="SSF52242">
    <property type="entry name" value="Cobalamin (vitamin B12)-binding domain"/>
    <property type="match status" value="1"/>
</dbReference>
<comment type="caution">
    <text evidence="2">The sequence shown here is derived from an EMBL/GenBank/DDBJ whole genome shotgun (WGS) entry which is preliminary data.</text>
</comment>
<dbReference type="PROSITE" id="PS51332">
    <property type="entry name" value="B12_BINDING"/>
    <property type="match status" value="1"/>
</dbReference>
<keyword evidence="3" id="KW-1185">Reference proteome</keyword>
<gene>
    <name evidence="2" type="ORF">HUK65_00420</name>
</gene>
<evidence type="ECO:0000313" key="3">
    <source>
        <dbReference type="Proteomes" id="UP000529417"/>
    </source>
</evidence>
<dbReference type="GO" id="GO:0031419">
    <property type="term" value="F:cobalamin binding"/>
    <property type="evidence" value="ECO:0007669"/>
    <property type="project" value="InterPro"/>
</dbReference>
<name>A0A7Z0KYI8_9RHOB</name>
<dbReference type="InterPro" id="IPR036724">
    <property type="entry name" value="Cobalamin-bd_sf"/>
</dbReference>
<evidence type="ECO:0000259" key="1">
    <source>
        <dbReference type="PROSITE" id="PS51332"/>
    </source>
</evidence>
<proteinExistence type="predicted"/>
<dbReference type="AlphaFoldDB" id="A0A7Z0KYI8"/>
<dbReference type="Gene3D" id="3.40.50.280">
    <property type="entry name" value="Cobalamin-binding domain"/>
    <property type="match status" value="1"/>
</dbReference>
<dbReference type="CDD" id="cd02065">
    <property type="entry name" value="B12-binding_like"/>
    <property type="match status" value="1"/>
</dbReference>